<dbReference type="Proteomes" id="UP000036520">
    <property type="component" value="Chromosome"/>
</dbReference>
<keyword evidence="2" id="KW-0808">Transferase</keyword>
<gene>
    <name evidence="2" type="ORF">CA2015_2055</name>
</gene>
<dbReference type="RefSeq" id="WP_048641811.1">
    <property type="nucleotide sequence ID" value="NZ_CP012040.1"/>
</dbReference>
<keyword evidence="3" id="KW-1185">Reference proteome</keyword>
<dbReference type="Gene3D" id="3.40.50.150">
    <property type="entry name" value="Vaccinia Virus protein VP39"/>
    <property type="match status" value="1"/>
</dbReference>
<organism evidence="2 3">
    <name type="scientific">Cyclobacterium amurskyense</name>
    <dbReference type="NCBI Taxonomy" id="320787"/>
    <lineage>
        <taxon>Bacteria</taxon>
        <taxon>Pseudomonadati</taxon>
        <taxon>Bacteroidota</taxon>
        <taxon>Cytophagia</taxon>
        <taxon>Cytophagales</taxon>
        <taxon>Cyclobacteriaceae</taxon>
        <taxon>Cyclobacterium</taxon>
    </lineage>
</organism>
<dbReference type="STRING" id="320787.CA2015_2055"/>
<dbReference type="EMBL" id="CP012040">
    <property type="protein sequence ID" value="AKP51480.1"/>
    <property type="molecule type" value="Genomic_DNA"/>
</dbReference>
<feature type="domain" description="Methyltransferase" evidence="1">
    <location>
        <begin position="52"/>
        <end position="144"/>
    </location>
</feature>
<protein>
    <submittedName>
        <fullName evidence="2">Methyltransferase type 12</fullName>
    </submittedName>
</protein>
<dbReference type="InterPro" id="IPR041698">
    <property type="entry name" value="Methyltransf_25"/>
</dbReference>
<keyword evidence="2" id="KW-0489">Methyltransferase</keyword>
<accession>A0A0H4PEG1</accession>
<evidence type="ECO:0000313" key="3">
    <source>
        <dbReference type="Proteomes" id="UP000036520"/>
    </source>
</evidence>
<sequence length="226" mass="25968">MKTKDKLSTVDKYRFLAPIYDYLASLVLGKAFHESKKTFLEIIQPGDTVWVIGGGTGAILPEILKRCGKNGKIIYMEASNKMLEKAKGRVSLDCQSRVEFICSEDFGLPKEGEIDVVITQFLLDVLTDHSINSLFQRVKQKVSPSTSWLFLDFYPVKDKQWLIHLMITSFSLLAKHPRKELPDYDKFFKNWDWGEKKAVSFEKGFYKAKLYRLAPKAIKSETISLK</sequence>
<dbReference type="CDD" id="cd02440">
    <property type="entry name" value="AdoMet_MTases"/>
    <property type="match status" value="1"/>
</dbReference>
<dbReference type="GO" id="GO:0008168">
    <property type="term" value="F:methyltransferase activity"/>
    <property type="evidence" value="ECO:0007669"/>
    <property type="project" value="UniProtKB-KW"/>
</dbReference>
<name>A0A0H4PEG1_9BACT</name>
<proteinExistence type="predicted"/>
<dbReference type="InterPro" id="IPR029063">
    <property type="entry name" value="SAM-dependent_MTases_sf"/>
</dbReference>
<dbReference type="Pfam" id="PF13649">
    <property type="entry name" value="Methyltransf_25"/>
    <property type="match status" value="1"/>
</dbReference>
<dbReference type="GO" id="GO:0032259">
    <property type="term" value="P:methylation"/>
    <property type="evidence" value="ECO:0007669"/>
    <property type="project" value="UniProtKB-KW"/>
</dbReference>
<dbReference type="KEGG" id="camu:CA2015_2055"/>
<dbReference type="AlphaFoldDB" id="A0A0H4PEG1"/>
<evidence type="ECO:0000259" key="1">
    <source>
        <dbReference type="Pfam" id="PF13649"/>
    </source>
</evidence>
<dbReference type="OrthoDB" id="836632at2"/>
<reference evidence="2 3" key="1">
    <citation type="submission" date="2015-07" db="EMBL/GenBank/DDBJ databases">
        <authorList>
            <person name="Kim K.M."/>
        </authorList>
    </citation>
    <scope>NUCLEOTIDE SEQUENCE [LARGE SCALE GENOMIC DNA]</scope>
    <source>
        <strain evidence="2 3">KCTC 12363</strain>
    </source>
</reference>
<dbReference type="SUPFAM" id="SSF53335">
    <property type="entry name" value="S-adenosyl-L-methionine-dependent methyltransferases"/>
    <property type="match status" value="1"/>
</dbReference>
<evidence type="ECO:0000313" key="2">
    <source>
        <dbReference type="EMBL" id="AKP51480.1"/>
    </source>
</evidence>